<dbReference type="PANTHER" id="PTHR48449:SF1">
    <property type="entry name" value="DUF1985 DOMAIN-CONTAINING PROTEIN"/>
    <property type="match status" value="1"/>
</dbReference>
<keyword evidence="3" id="KW-1185">Reference proteome</keyword>
<protein>
    <recommendedName>
        <fullName evidence="1">DUF1985 domain-containing protein</fullName>
    </recommendedName>
</protein>
<gene>
    <name evidence="2" type="ORF">CICLE_v10003531mg</name>
</gene>
<feature type="non-terminal residue" evidence="2">
    <location>
        <position position="1"/>
    </location>
</feature>
<dbReference type="AlphaFoldDB" id="V4T4V4"/>
<evidence type="ECO:0000313" key="3">
    <source>
        <dbReference type="Proteomes" id="UP000030687"/>
    </source>
</evidence>
<dbReference type="KEGG" id="cic:CICLE_v10003531mg"/>
<dbReference type="Gramene" id="ESR44581">
    <property type="protein sequence ID" value="ESR44581"/>
    <property type="gene ID" value="CICLE_v10003531mg"/>
</dbReference>
<reference evidence="2 3" key="1">
    <citation type="submission" date="2013-10" db="EMBL/GenBank/DDBJ databases">
        <authorList>
            <consortium name="International Citrus Genome Consortium"/>
            <person name="Jenkins J."/>
            <person name="Schmutz J."/>
            <person name="Prochnik S."/>
            <person name="Rokhsar D."/>
            <person name="Gmitter F."/>
            <person name="Ollitrault P."/>
            <person name="Machado M."/>
            <person name="Talon M."/>
            <person name="Wincker P."/>
            <person name="Jaillon O."/>
            <person name="Morgante M."/>
        </authorList>
    </citation>
    <scope>NUCLEOTIDE SEQUENCE</scope>
    <source>
        <strain evidence="3">cv. Clemenules</strain>
    </source>
</reference>
<dbReference type="InParanoid" id="V4T4V4"/>
<dbReference type="PANTHER" id="PTHR48449">
    <property type="entry name" value="DUF1985 DOMAIN-CONTAINING PROTEIN"/>
    <property type="match status" value="1"/>
</dbReference>
<evidence type="ECO:0000313" key="2">
    <source>
        <dbReference type="EMBL" id="ESR44581.1"/>
    </source>
</evidence>
<dbReference type="Proteomes" id="UP000030687">
    <property type="component" value="Unassembled WGS sequence"/>
</dbReference>
<evidence type="ECO:0000259" key="1">
    <source>
        <dbReference type="Pfam" id="PF09331"/>
    </source>
</evidence>
<accession>V4T4V4</accession>
<name>V4T4V4_CITCL</name>
<proteinExistence type="predicted"/>
<feature type="domain" description="DUF1985" evidence="1">
    <location>
        <begin position="103"/>
        <end position="237"/>
    </location>
</feature>
<dbReference type="Pfam" id="PF09331">
    <property type="entry name" value="DUF1985"/>
    <property type="match status" value="1"/>
</dbReference>
<dbReference type="InterPro" id="IPR015410">
    <property type="entry name" value="DUF1985"/>
</dbReference>
<dbReference type="EMBL" id="KI536799">
    <property type="protein sequence ID" value="ESR44581.1"/>
    <property type="molecule type" value="Genomic_DNA"/>
</dbReference>
<organism evidence="2 3">
    <name type="scientific">Citrus clementina</name>
    <name type="common">Clementine</name>
    <name type="synonym">Citrus deliciosa x Citrus sinensis</name>
    <dbReference type="NCBI Taxonomy" id="85681"/>
    <lineage>
        <taxon>Eukaryota</taxon>
        <taxon>Viridiplantae</taxon>
        <taxon>Streptophyta</taxon>
        <taxon>Embryophyta</taxon>
        <taxon>Tracheophyta</taxon>
        <taxon>Spermatophyta</taxon>
        <taxon>Magnoliopsida</taxon>
        <taxon>eudicotyledons</taxon>
        <taxon>Gunneridae</taxon>
        <taxon>Pentapetalae</taxon>
        <taxon>rosids</taxon>
        <taxon>malvids</taxon>
        <taxon>Sapindales</taxon>
        <taxon>Rutaceae</taxon>
        <taxon>Aurantioideae</taxon>
        <taxon>Citrus</taxon>
    </lineage>
</organism>
<dbReference type="OMA" id="CALKMEP"/>
<sequence length="270" mass="31695">RLVLHFTNPCHFTTTLLHSRRNAAKQVKREIDCNPCALKMEPKIKESEYFKAKISNRSSLEAVKDIKDRLSEAQKNIFRRSCFDHFLDVKELKFSAQLLHNILLREVKSDENVMWFRIGRKNIRFSLEEFALVTGLDCSSSYEPDTKNNDDDYRIVNEFLDGNCAITIKELRTKFLRAKSNDDMKMVKLAMLYFVESMLLGKENINYINETNILLVDNFTEFNEFPWGRISFKMTIDSLRKGVAQRVAKPKKQCAWFPPCFYGNKTKLIY</sequence>